<protein>
    <submittedName>
        <fullName evidence="1">CDP-glycerol glycerophosphotransferase family protein</fullName>
    </submittedName>
</protein>
<dbReference type="RefSeq" id="WP_211602740.1">
    <property type="nucleotide sequence ID" value="NZ_JAGSNF010000012.1"/>
</dbReference>
<gene>
    <name evidence="1" type="ORF">KC207_09300</name>
</gene>
<name>A0A941HZZ0_9MICO</name>
<dbReference type="GO" id="GO:0016020">
    <property type="term" value="C:membrane"/>
    <property type="evidence" value="ECO:0007669"/>
    <property type="project" value="InterPro"/>
</dbReference>
<dbReference type="Gene3D" id="3.40.50.12580">
    <property type="match status" value="1"/>
</dbReference>
<dbReference type="EMBL" id="JAGSNF010000012">
    <property type="protein sequence ID" value="MBR7743482.1"/>
    <property type="molecule type" value="Genomic_DNA"/>
</dbReference>
<reference evidence="1" key="1">
    <citation type="submission" date="2021-04" db="EMBL/GenBank/DDBJ databases">
        <title>Phycicoccus avicenniae sp. nov., a novel endophytic actinomycetes isolated from branch of Avicennia mariana.</title>
        <authorList>
            <person name="Tuo L."/>
        </authorList>
    </citation>
    <scope>NUCLEOTIDE SEQUENCE</scope>
    <source>
        <strain evidence="1">BSK3Z-2</strain>
    </source>
</reference>
<keyword evidence="2" id="KW-1185">Reference proteome</keyword>
<accession>A0A941HZZ0</accession>
<dbReference type="Pfam" id="PF04464">
    <property type="entry name" value="Glyphos_transf"/>
    <property type="match status" value="1"/>
</dbReference>
<comment type="caution">
    <text evidence="1">The sequence shown here is derived from an EMBL/GenBank/DDBJ whole genome shotgun (WGS) entry which is preliminary data.</text>
</comment>
<dbReference type="InterPro" id="IPR007554">
    <property type="entry name" value="Glycerophosphate_synth"/>
</dbReference>
<organism evidence="1 2">
    <name type="scientific">Phycicoccus avicenniae</name>
    <dbReference type="NCBI Taxonomy" id="2828860"/>
    <lineage>
        <taxon>Bacteria</taxon>
        <taxon>Bacillati</taxon>
        <taxon>Actinomycetota</taxon>
        <taxon>Actinomycetes</taxon>
        <taxon>Micrococcales</taxon>
        <taxon>Intrasporangiaceae</taxon>
        <taxon>Phycicoccus</taxon>
    </lineage>
</organism>
<dbReference type="GO" id="GO:0047355">
    <property type="term" value="F:CDP-glycerol glycerophosphotransferase activity"/>
    <property type="evidence" value="ECO:0007669"/>
    <property type="project" value="InterPro"/>
</dbReference>
<evidence type="ECO:0000313" key="2">
    <source>
        <dbReference type="Proteomes" id="UP000677016"/>
    </source>
</evidence>
<dbReference type="InterPro" id="IPR043148">
    <property type="entry name" value="TagF_C"/>
</dbReference>
<dbReference type="Proteomes" id="UP000677016">
    <property type="component" value="Unassembled WGS sequence"/>
</dbReference>
<evidence type="ECO:0000313" key="1">
    <source>
        <dbReference type="EMBL" id="MBR7743482.1"/>
    </source>
</evidence>
<proteinExistence type="predicted"/>
<sequence length="398" mass="42803">MLAPLRSRAGRLVRRAGLLPGGVADGLGEDDRLDDLVLATRVVLFFPDPPENLYQLREWYGPLEALHAELGVTVLLQDSRTAAAVRRETTLPVHVTALTRTVGRLLSTGEVGLVLYVGQANANAVALRSADVAHVFLNHGESDKVVSVSNQAKAFDFVFVGGRAGVERHREGLLLFDADARLRVVGRPQVPAPGEPTGPTTVLYAPTWEGTMAVNAYSSVRAYGLTLVESLLRDTTHHVVYRPHPRTGASDHTYAAADRRIREAVRAAPDRARVDTGPAAAAMRSAHVMVADTSAIATDWLGQGRPLVSTEPADPRARVARPARLYERTPHVAAHTAHRAGEIVDAALADEGARATVAELFEHYLGGLDAEASLRAFVAACREVLHLRDAAVERTGTR</sequence>
<dbReference type="AlphaFoldDB" id="A0A941HZZ0"/>